<reference evidence="3" key="1">
    <citation type="journal article" date="2020" name="Stud. Mycol.">
        <title>101 Dothideomycetes genomes: a test case for predicting lifestyles and emergence of pathogens.</title>
        <authorList>
            <person name="Haridas S."/>
            <person name="Albert R."/>
            <person name="Binder M."/>
            <person name="Bloem J."/>
            <person name="Labutti K."/>
            <person name="Salamov A."/>
            <person name="Andreopoulos B."/>
            <person name="Baker S."/>
            <person name="Barry K."/>
            <person name="Bills G."/>
            <person name="Bluhm B."/>
            <person name="Cannon C."/>
            <person name="Castanera R."/>
            <person name="Culley D."/>
            <person name="Daum C."/>
            <person name="Ezra D."/>
            <person name="Gonzalez J."/>
            <person name="Henrissat B."/>
            <person name="Kuo A."/>
            <person name="Liang C."/>
            <person name="Lipzen A."/>
            <person name="Lutzoni F."/>
            <person name="Magnuson J."/>
            <person name="Mondo S."/>
            <person name="Nolan M."/>
            <person name="Ohm R."/>
            <person name="Pangilinan J."/>
            <person name="Park H.-J."/>
            <person name="Ramirez L."/>
            <person name="Alfaro M."/>
            <person name="Sun H."/>
            <person name="Tritt A."/>
            <person name="Yoshinaga Y."/>
            <person name="Zwiers L.-H."/>
            <person name="Turgeon B."/>
            <person name="Goodwin S."/>
            <person name="Spatafora J."/>
            <person name="Crous P."/>
            <person name="Grigoriev I."/>
        </authorList>
    </citation>
    <scope>NUCLEOTIDE SEQUENCE</scope>
    <source>
        <strain evidence="3">CBS 113389</strain>
    </source>
</reference>
<proteinExistence type="predicted"/>
<dbReference type="EMBL" id="MU001632">
    <property type="protein sequence ID" value="KAF2486293.1"/>
    <property type="molecule type" value="Genomic_DNA"/>
</dbReference>
<gene>
    <name evidence="3" type="ORF">BDY17DRAFT_321102</name>
</gene>
<dbReference type="Pfam" id="PF10395">
    <property type="entry name" value="Utp8_b_propeller"/>
    <property type="match status" value="1"/>
</dbReference>
<dbReference type="GeneID" id="54477559"/>
<dbReference type="OrthoDB" id="5330858at2759"/>
<name>A0A6A6Q3Q5_9PEZI</name>
<evidence type="ECO:0000313" key="4">
    <source>
        <dbReference type="Proteomes" id="UP000799767"/>
    </source>
</evidence>
<keyword evidence="4" id="KW-1185">Reference proteome</keyword>
<feature type="compositionally biased region" description="Basic and acidic residues" evidence="1">
    <location>
        <begin position="658"/>
        <end position="670"/>
    </location>
</feature>
<dbReference type="Proteomes" id="UP000799767">
    <property type="component" value="Unassembled WGS sequence"/>
</dbReference>
<dbReference type="RefSeq" id="XP_033592862.1">
    <property type="nucleotide sequence ID" value="XM_033736557.1"/>
</dbReference>
<protein>
    <recommendedName>
        <fullName evidence="2">Utp8 beta-propeller domain-containing protein</fullName>
    </recommendedName>
</protein>
<organism evidence="3 4">
    <name type="scientific">Neohortaea acidophila</name>
    <dbReference type="NCBI Taxonomy" id="245834"/>
    <lineage>
        <taxon>Eukaryota</taxon>
        <taxon>Fungi</taxon>
        <taxon>Dikarya</taxon>
        <taxon>Ascomycota</taxon>
        <taxon>Pezizomycotina</taxon>
        <taxon>Dothideomycetes</taxon>
        <taxon>Dothideomycetidae</taxon>
        <taxon>Mycosphaerellales</taxon>
        <taxon>Teratosphaeriaceae</taxon>
        <taxon>Neohortaea</taxon>
    </lineage>
</organism>
<feature type="region of interest" description="Disordered" evidence="1">
    <location>
        <begin position="639"/>
        <end position="674"/>
    </location>
</feature>
<dbReference type="InterPro" id="IPR018843">
    <property type="entry name" value="Utp8_b-prop"/>
</dbReference>
<dbReference type="AlphaFoldDB" id="A0A6A6Q3Q5"/>
<evidence type="ECO:0000256" key="1">
    <source>
        <dbReference type="SAM" id="MobiDB-lite"/>
    </source>
</evidence>
<accession>A0A6A6Q3Q5</accession>
<sequence>MSSLSIEAPYTVASVPKPLDQIRGLSYAAPVHSLRKGTKRKRHEIAVGVDGEGVTIHNVQSHSTVASYAIPPQCYLCCPPCSIYSKATPNGGLQRQTFLAVKDGADSPKRRLLSFTEAVKSKKSENTEFAGSKKSECNLREGEVVSLDVLVAEDEAQSSIVISYKDGSVGFVARDLSRLHWDSGKPIKSGEDYEVEYSTVVPIDSARRGLLKGRADIVAQLDAMTVPTKASQLLCRVFRSGSKRGLELYALRNPDPGQIQSATGASQFLTSYSLPGGQHHPKQSPHLTDLHASSGTLCQLLDEKLSLYDLSGTVPQLSMTLGSRLAPITSFARLSNSSVLTLTHGTATIYETSFGSIQASISLQSSFAAGEVGKKRKRSEDVENAPLFQAISAFPDVGLVLGLDSQDLVAIQVQGLSRDRKSVSAPATLLKDVLGKGSYKETRNQERDSKKVRKWEEWTAKVDRLVAADEIEALENLVANEKKLGRQRKIEKLQDDQEESAAEDVDATTYEEMWPLPEAFDPQDVDKRKAMYLLSKIFGRGSGQDGALQILIPSLKLLEWLTLTGLLSVTHLKKALSSNASGLAATLNPGDVMTAIRKLDDDFQLMHDLLSLPVHWEAAEVVQALRLVIQSLNAPAQQRQQEGPLALPAPAQPNGHPTADKDVEMTNGDDHEIESESELELAAVENELDLVMHALDAGLEVKSDTLRLITSRLHAFPPRSITTLMRSMLSQSEIVFFIHILRIELADGGWTSSYVAADETDEQEGILRGLGEDEESRPSDGAIKAIGDLLNCAVDAIGTTGWLVGLSSAALATDELVDSLRAEVSAGLDGCFQAKKLGIWLRELEKNVDQKGTNKFPGRVIQVQEDGLEDANVALLSLEPRGGVAKIASGKSANDKRSVKARAREKSKLVGKYSFERIRI</sequence>
<evidence type="ECO:0000313" key="3">
    <source>
        <dbReference type="EMBL" id="KAF2486293.1"/>
    </source>
</evidence>
<feature type="domain" description="Utp8 beta-propeller" evidence="2">
    <location>
        <begin position="5"/>
        <end position="365"/>
    </location>
</feature>
<evidence type="ECO:0000259" key="2">
    <source>
        <dbReference type="Pfam" id="PF10395"/>
    </source>
</evidence>